<dbReference type="InterPro" id="IPR027417">
    <property type="entry name" value="P-loop_NTPase"/>
</dbReference>
<dbReference type="NCBIfam" id="TIGR02673">
    <property type="entry name" value="FtsE"/>
    <property type="match status" value="1"/>
</dbReference>
<dbReference type="OrthoDB" id="9802264at2"/>
<dbReference type="InterPro" id="IPR003439">
    <property type="entry name" value="ABC_transporter-like_ATP-bd"/>
</dbReference>
<evidence type="ECO:0000256" key="8">
    <source>
        <dbReference type="ARBA" id="ARBA00023306"/>
    </source>
</evidence>
<dbReference type="GO" id="GO:0051301">
    <property type="term" value="P:cell division"/>
    <property type="evidence" value="ECO:0007669"/>
    <property type="project" value="UniProtKB-UniRule"/>
</dbReference>
<dbReference type="InterPro" id="IPR015854">
    <property type="entry name" value="ABC_transpr_LolD-like"/>
</dbReference>
<evidence type="ECO:0000256" key="7">
    <source>
        <dbReference type="ARBA" id="ARBA00023136"/>
    </source>
</evidence>
<dbReference type="PROSITE" id="PS50893">
    <property type="entry name" value="ABC_TRANSPORTER_2"/>
    <property type="match status" value="1"/>
</dbReference>
<keyword evidence="3 9" id="KW-1003">Cell membrane</keyword>
<dbReference type="FunFam" id="3.40.50.300:FF:000056">
    <property type="entry name" value="Cell division ATP-binding protein FtsE"/>
    <property type="match status" value="1"/>
</dbReference>
<evidence type="ECO:0000256" key="6">
    <source>
        <dbReference type="ARBA" id="ARBA00022840"/>
    </source>
</evidence>
<comment type="subunit">
    <text evidence="9">Homodimer. Forms a membrane-associated complex with FtsX.</text>
</comment>
<evidence type="ECO:0000256" key="5">
    <source>
        <dbReference type="ARBA" id="ARBA00022741"/>
    </source>
</evidence>
<evidence type="ECO:0000256" key="1">
    <source>
        <dbReference type="ARBA" id="ARBA00005417"/>
    </source>
</evidence>
<comment type="subcellular location">
    <subcellularLocation>
        <location evidence="9">Cell membrane</location>
        <topology evidence="9">Peripheral membrane protein</topology>
        <orientation evidence="9">Cytoplasmic side</orientation>
    </subcellularLocation>
</comment>
<dbReference type="GO" id="GO:0005886">
    <property type="term" value="C:plasma membrane"/>
    <property type="evidence" value="ECO:0007669"/>
    <property type="project" value="UniProtKB-SubCell"/>
</dbReference>
<keyword evidence="5 9" id="KW-0547">Nucleotide-binding</keyword>
<proteinExistence type="inferred from homology"/>
<dbReference type="InterPro" id="IPR005286">
    <property type="entry name" value="Cell_div_FtsE"/>
</dbReference>
<evidence type="ECO:0000259" key="10">
    <source>
        <dbReference type="PROSITE" id="PS50893"/>
    </source>
</evidence>
<dbReference type="AlphaFoldDB" id="A0A448V254"/>
<organism evidence="11 12">
    <name type="scientific">Aedoeadaptatus ivorii</name>
    <dbReference type="NCBI Taxonomy" id="54006"/>
    <lineage>
        <taxon>Bacteria</taxon>
        <taxon>Bacillati</taxon>
        <taxon>Bacillota</taxon>
        <taxon>Tissierellia</taxon>
        <taxon>Tissierellales</taxon>
        <taxon>Peptoniphilaceae</taxon>
        <taxon>Aedoeadaptatus</taxon>
    </lineage>
</organism>
<dbReference type="EMBL" id="LR134523">
    <property type="protein sequence ID" value="VEJ35838.1"/>
    <property type="molecule type" value="Genomic_DNA"/>
</dbReference>
<dbReference type="GO" id="GO:0016887">
    <property type="term" value="F:ATP hydrolysis activity"/>
    <property type="evidence" value="ECO:0007669"/>
    <property type="project" value="InterPro"/>
</dbReference>
<evidence type="ECO:0000256" key="4">
    <source>
        <dbReference type="ARBA" id="ARBA00022618"/>
    </source>
</evidence>
<dbReference type="SUPFAM" id="SSF52540">
    <property type="entry name" value="P-loop containing nucleoside triphosphate hydrolases"/>
    <property type="match status" value="1"/>
</dbReference>
<keyword evidence="8 9" id="KW-0131">Cell cycle</keyword>
<sequence>MITFRNVYKEYKNGVQALMDINLEIPYGEFVFFVGPSGAGKSTLIKLLICEEDVTRGKIYINNRDITNLAPWYIPKLRRQVGVVFQDFRLLPKKTAYENVAYALEIVGESGRTIKKRVPEVLELVGLSDKRNSYPRELSGGEGQRLAIARAIVNKPPVLVCDEPTGNLDFQTAMTVMQTLQRINEDGATVIMATHARNIVNHLRRRVITLENGRIISDVNVGGYDAIY</sequence>
<comment type="similarity">
    <text evidence="1 9">Belongs to the ABC transporter superfamily.</text>
</comment>
<protein>
    <recommendedName>
        <fullName evidence="2 9">Cell division ATP-binding protein FtsE</fullName>
    </recommendedName>
</protein>
<dbReference type="RefSeq" id="WP_126465593.1">
    <property type="nucleotide sequence ID" value="NZ_JAUSWF010000003.1"/>
</dbReference>
<name>A0A448V254_9FIRM</name>
<dbReference type="PANTHER" id="PTHR24220:SF470">
    <property type="entry name" value="CELL DIVISION ATP-BINDING PROTEIN FTSE"/>
    <property type="match status" value="1"/>
</dbReference>
<dbReference type="GO" id="GO:0022857">
    <property type="term" value="F:transmembrane transporter activity"/>
    <property type="evidence" value="ECO:0007669"/>
    <property type="project" value="TreeGrafter"/>
</dbReference>
<dbReference type="PANTHER" id="PTHR24220">
    <property type="entry name" value="IMPORT ATP-BINDING PROTEIN"/>
    <property type="match status" value="1"/>
</dbReference>
<keyword evidence="7 9" id="KW-0472">Membrane</keyword>
<keyword evidence="4 9" id="KW-0132">Cell division</keyword>
<evidence type="ECO:0000256" key="3">
    <source>
        <dbReference type="ARBA" id="ARBA00022475"/>
    </source>
</evidence>
<evidence type="ECO:0000313" key="11">
    <source>
        <dbReference type="EMBL" id="VEJ35838.1"/>
    </source>
</evidence>
<dbReference type="SMART" id="SM00382">
    <property type="entry name" value="AAA"/>
    <property type="match status" value="1"/>
</dbReference>
<evidence type="ECO:0000256" key="9">
    <source>
        <dbReference type="RuleBase" id="RU365094"/>
    </source>
</evidence>
<evidence type="ECO:0000256" key="2">
    <source>
        <dbReference type="ARBA" id="ARBA00020019"/>
    </source>
</evidence>
<reference evidence="11 12" key="1">
    <citation type="submission" date="2018-12" db="EMBL/GenBank/DDBJ databases">
        <authorList>
            <consortium name="Pathogen Informatics"/>
        </authorList>
    </citation>
    <scope>NUCLEOTIDE SEQUENCE [LARGE SCALE GENOMIC DNA]</scope>
    <source>
        <strain evidence="11 12">NCTC13079</strain>
    </source>
</reference>
<gene>
    <name evidence="9 11" type="primary">ftsE</name>
    <name evidence="11" type="ORF">NCTC13079_01022</name>
</gene>
<dbReference type="Gene3D" id="3.40.50.300">
    <property type="entry name" value="P-loop containing nucleotide triphosphate hydrolases"/>
    <property type="match status" value="1"/>
</dbReference>
<dbReference type="KEGG" id="piv:NCTC13079_01022"/>
<keyword evidence="6 9" id="KW-0067">ATP-binding</keyword>
<accession>A0A448V254</accession>
<evidence type="ECO:0000313" key="12">
    <source>
        <dbReference type="Proteomes" id="UP000269544"/>
    </source>
</evidence>
<feature type="domain" description="ABC transporter" evidence="10">
    <location>
        <begin position="2"/>
        <end position="227"/>
    </location>
</feature>
<comment type="function">
    <text evidence="9">Part of the ABC transporter FtsEX involved in cellular division.</text>
</comment>
<dbReference type="InterPro" id="IPR003593">
    <property type="entry name" value="AAA+_ATPase"/>
</dbReference>
<keyword evidence="12" id="KW-1185">Reference proteome</keyword>
<dbReference type="Pfam" id="PF00005">
    <property type="entry name" value="ABC_tran"/>
    <property type="match status" value="1"/>
</dbReference>
<dbReference type="GO" id="GO:0005524">
    <property type="term" value="F:ATP binding"/>
    <property type="evidence" value="ECO:0007669"/>
    <property type="project" value="UniProtKB-UniRule"/>
</dbReference>
<dbReference type="Proteomes" id="UP000269544">
    <property type="component" value="Chromosome"/>
</dbReference>